<protein>
    <submittedName>
        <fullName evidence="2">Uncharacterized protein</fullName>
    </submittedName>
</protein>
<dbReference type="RefSeq" id="XP_025532525.1">
    <property type="nucleotide sequence ID" value="XM_025675782.1"/>
</dbReference>
<evidence type="ECO:0000313" key="2">
    <source>
        <dbReference type="EMBL" id="RAH86631.1"/>
    </source>
</evidence>
<proteinExistence type="predicted"/>
<sequence length="417" mass="47996">MSYPDDTDSESEWKDCCSVIEEDTDDLPGWDELPEWLRVKPGRQISPGAKPRSEDLELVPPPEENFPMIAPTSPKLERRISFLLHKAGIRCALCGETAMSIFGVPIAAHHSAWAILQADLAQAAKVLRETDFPECPADRQQGEERRKCAVLRVPRAPKEDELSLSEYPAPAYHFHTDHLYPRHREDPNQSREVLLYSKELLIADHYLDPPTGPASYHHDPGRWYVEEGRRNRDRDARMYVTTDDSDLPEMMLGSLNYRGRQSPNQYPVYMLAPHHQVENLARLIIRDRFSAVRNWWLQHLLLCLTPLTGDGDEEEEEGLRSGPHLRLSQIESTPIRNWLEQIASEDDLYNEYDAKGRWNMIGFRRVCLAIEGRTKYLMRLAEENMSDLSDSDIWAGLWLWLVASMVGKGVRESLDDL</sequence>
<keyword evidence="3" id="KW-1185">Reference proteome</keyword>
<feature type="region of interest" description="Disordered" evidence="1">
    <location>
        <begin position="42"/>
        <end position="66"/>
    </location>
</feature>
<dbReference type="OrthoDB" id="4504249at2759"/>
<dbReference type="Proteomes" id="UP000249497">
    <property type="component" value="Unassembled WGS sequence"/>
</dbReference>
<accession>A0A8T8XEZ6</accession>
<dbReference type="GeneID" id="37179475"/>
<dbReference type="EMBL" id="KZ824772">
    <property type="protein sequence ID" value="RAH86631.1"/>
    <property type="molecule type" value="Genomic_DNA"/>
</dbReference>
<name>A0A8T8XEZ6_ASPJA</name>
<reference evidence="2 3" key="1">
    <citation type="submission" date="2018-02" db="EMBL/GenBank/DDBJ databases">
        <title>The genomes of Aspergillus section Nigri reveals drivers in fungal speciation.</title>
        <authorList>
            <consortium name="DOE Joint Genome Institute"/>
            <person name="Vesth T.C."/>
            <person name="Nybo J."/>
            <person name="Theobald S."/>
            <person name="Brandl J."/>
            <person name="Frisvad J.C."/>
            <person name="Nielsen K.F."/>
            <person name="Lyhne E.K."/>
            <person name="Kogle M.E."/>
            <person name="Kuo A."/>
            <person name="Riley R."/>
            <person name="Clum A."/>
            <person name="Nolan M."/>
            <person name="Lipzen A."/>
            <person name="Salamov A."/>
            <person name="Henrissat B."/>
            <person name="Wiebenga A."/>
            <person name="De vries R.P."/>
            <person name="Grigoriev I.V."/>
            <person name="Mortensen U.H."/>
            <person name="Andersen M.R."/>
            <person name="Baker S.E."/>
        </authorList>
    </citation>
    <scope>NUCLEOTIDE SEQUENCE [LARGE SCALE GENOMIC DNA]</scope>
    <source>
        <strain evidence="2 3">CBS 114.51</strain>
    </source>
</reference>
<dbReference type="AlphaFoldDB" id="A0A8T8XEZ6"/>
<evidence type="ECO:0000256" key="1">
    <source>
        <dbReference type="SAM" id="MobiDB-lite"/>
    </source>
</evidence>
<organism evidence="2 3">
    <name type="scientific">Aspergillus japonicus CBS 114.51</name>
    <dbReference type="NCBI Taxonomy" id="1448312"/>
    <lineage>
        <taxon>Eukaryota</taxon>
        <taxon>Fungi</taxon>
        <taxon>Dikarya</taxon>
        <taxon>Ascomycota</taxon>
        <taxon>Pezizomycotina</taxon>
        <taxon>Eurotiomycetes</taxon>
        <taxon>Eurotiomycetidae</taxon>
        <taxon>Eurotiales</taxon>
        <taxon>Aspergillaceae</taxon>
        <taxon>Aspergillus</taxon>
        <taxon>Aspergillus subgen. Circumdati</taxon>
    </lineage>
</organism>
<gene>
    <name evidence="2" type="ORF">BO86DRAFT_432023</name>
</gene>
<evidence type="ECO:0000313" key="3">
    <source>
        <dbReference type="Proteomes" id="UP000249497"/>
    </source>
</evidence>